<evidence type="ECO:0000313" key="2">
    <source>
        <dbReference type="Proteomes" id="UP000800235"/>
    </source>
</evidence>
<gene>
    <name evidence="1" type="ORF">EJ08DRAFT_707888</name>
</gene>
<dbReference type="EMBL" id="MU007021">
    <property type="protein sequence ID" value="KAF2433391.1"/>
    <property type="molecule type" value="Genomic_DNA"/>
</dbReference>
<organism evidence="1 2">
    <name type="scientific">Tothia fuscella</name>
    <dbReference type="NCBI Taxonomy" id="1048955"/>
    <lineage>
        <taxon>Eukaryota</taxon>
        <taxon>Fungi</taxon>
        <taxon>Dikarya</taxon>
        <taxon>Ascomycota</taxon>
        <taxon>Pezizomycotina</taxon>
        <taxon>Dothideomycetes</taxon>
        <taxon>Pleosporomycetidae</taxon>
        <taxon>Venturiales</taxon>
        <taxon>Cylindrosympodiaceae</taxon>
        <taxon>Tothia</taxon>
    </lineage>
</organism>
<evidence type="ECO:0000313" key="1">
    <source>
        <dbReference type="EMBL" id="KAF2433391.1"/>
    </source>
</evidence>
<accession>A0A9P4NYG4</accession>
<proteinExistence type="predicted"/>
<keyword evidence="2" id="KW-1185">Reference proteome</keyword>
<comment type="caution">
    <text evidence="1">The sequence shown here is derived from an EMBL/GenBank/DDBJ whole genome shotgun (WGS) entry which is preliminary data.</text>
</comment>
<sequence length="567" mass="65703">MEQIEDLMKATSVVEDGNLNGTHRSRNMKTFYDLHADILHCIFRFLQTKEGQRSCTFLDRRTRGILLPDLYNHIILEFGKPFLLSTAGLMDPLNPGLVHVHELSVWPLEFGSSEKPHHEGHMTSPKDVLSSFTTECVLQSLPTDPLDVFRLGNLLRTRQRRLREMELPLSIHNLNDSAVSGLPPLDATQNQAILKAMTQLRYLTVRTFNFGMLADIFFALNMRQITGLTLDMSDYEYQFSYDTYQPHDLFRGHWELDVNLARANAFSVTPAMGLKWQLKILKLVDVDLGMHDEFLVRNLSLPMLEMIKLRYCPGTISSFARLKASRNWKSAIDTPAHHQMRHSEWLQYLVIDVKPSSPAIEKLSSSRNSVLTKLYNIRNADLIYRFVSSFDGWGEKLGGETLFDTFNLKTLGLALHFKPLDDDEREFNLRQLTDLYQFMSSVVCNNKLLFVLHIFNLSELQSRFYYAKLPSRCMNVLLADEVSRIYRERDSNLPDLITFGLNDGVFCRDNPIYFRREIYHSARGKREVCASCTSFGELIMEDFCMDDLVDRVDFDDRIRRRFHGYSL</sequence>
<name>A0A9P4NYG4_9PEZI</name>
<dbReference type="AlphaFoldDB" id="A0A9P4NYG4"/>
<protein>
    <submittedName>
        <fullName evidence="1">Uncharacterized protein</fullName>
    </submittedName>
</protein>
<dbReference type="Proteomes" id="UP000800235">
    <property type="component" value="Unassembled WGS sequence"/>
</dbReference>
<reference evidence="1" key="1">
    <citation type="journal article" date="2020" name="Stud. Mycol.">
        <title>101 Dothideomycetes genomes: a test case for predicting lifestyles and emergence of pathogens.</title>
        <authorList>
            <person name="Haridas S."/>
            <person name="Albert R."/>
            <person name="Binder M."/>
            <person name="Bloem J."/>
            <person name="Labutti K."/>
            <person name="Salamov A."/>
            <person name="Andreopoulos B."/>
            <person name="Baker S."/>
            <person name="Barry K."/>
            <person name="Bills G."/>
            <person name="Bluhm B."/>
            <person name="Cannon C."/>
            <person name="Castanera R."/>
            <person name="Culley D."/>
            <person name="Daum C."/>
            <person name="Ezra D."/>
            <person name="Gonzalez J."/>
            <person name="Henrissat B."/>
            <person name="Kuo A."/>
            <person name="Liang C."/>
            <person name="Lipzen A."/>
            <person name="Lutzoni F."/>
            <person name="Magnuson J."/>
            <person name="Mondo S."/>
            <person name="Nolan M."/>
            <person name="Ohm R."/>
            <person name="Pangilinan J."/>
            <person name="Park H.-J."/>
            <person name="Ramirez L."/>
            <person name="Alfaro M."/>
            <person name="Sun H."/>
            <person name="Tritt A."/>
            <person name="Yoshinaga Y."/>
            <person name="Zwiers L.-H."/>
            <person name="Turgeon B."/>
            <person name="Goodwin S."/>
            <person name="Spatafora J."/>
            <person name="Crous P."/>
            <person name="Grigoriev I."/>
        </authorList>
    </citation>
    <scope>NUCLEOTIDE SEQUENCE</scope>
    <source>
        <strain evidence="1">CBS 130266</strain>
    </source>
</reference>